<comment type="similarity">
    <text evidence="5 12">Belongs to the purine/pyrimidine phosphoribosyltransferase family.</text>
</comment>
<evidence type="ECO:0000256" key="4">
    <source>
        <dbReference type="ARBA" id="ARBA00004659"/>
    </source>
</evidence>
<comment type="pathway">
    <text evidence="4 12">Purine metabolism; AMP biosynthesis via salvage pathway; AMP from adenine: step 1/1.</text>
</comment>
<evidence type="ECO:0000259" key="13">
    <source>
        <dbReference type="Pfam" id="PF00156"/>
    </source>
</evidence>
<accession>A0A371J8W4</accession>
<sequence>MDLKKVIREIPDFPKPGISFKDITTLLQDGEAFKHSVDLIVEDLKDKNVDIIVGPEARGFLMGTPVAYAMGVGFVPVRKPGKLPFETESYDYGLEYGTDTLQIHTDAIKPGQRVAIVDDLLATGGTMIAAAKLIEKLGGEVVSMQFLIELEDLNGREKISKYDVNSLIKY</sequence>
<comment type="subcellular location">
    <subcellularLocation>
        <location evidence="3 12">Cytoplasm</location>
    </subcellularLocation>
</comment>
<evidence type="ECO:0000256" key="10">
    <source>
        <dbReference type="ARBA" id="ARBA00022679"/>
    </source>
</evidence>
<keyword evidence="15" id="KW-1185">Reference proteome</keyword>
<organism evidence="14 15">
    <name type="scientific">Romboutsia weinsteinii</name>
    <dbReference type="NCBI Taxonomy" id="2020949"/>
    <lineage>
        <taxon>Bacteria</taxon>
        <taxon>Bacillati</taxon>
        <taxon>Bacillota</taxon>
        <taxon>Clostridia</taxon>
        <taxon>Peptostreptococcales</taxon>
        <taxon>Peptostreptococcaceae</taxon>
        <taxon>Romboutsia</taxon>
    </lineage>
</organism>
<evidence type="ECO:0000256" key="5">
    <source>
        <dbReference type="ARBA" id="ARBA00008391"/>
    </source>
</evidence>
<dbReference type="GO" id="GO:0003999">
    <property type="term" value="F:adenine phosphoribosyltransferase activity"/>
    <property type="evidence" value="ECO:0007669"/>
    <property type="project" value="UniProtKB-UniRule"/>
</dbReference>
<keyword evidence="10 12" id="KW-0808">Transferase</keyword>
<reference evidence="14 15" key="1">
    <citation type="journal article" date="2017" name="Genome Announc.">
        <title>Draft Genome Sequence of Romboutsia weinsteinii sp. nov. Strain CCRI-19649(T) Isolated from Surface Water.</title>
        <authorList>
            <person name="Maheux A.F."/>
            <person name="Boudreau D.K."/>
            <person name="Berube E."/>
            <person name="Boissinot M."/>
            <person name="Cantin P."/>
            <person name="Raymond F."/>
            <person name="Corbeil J."/>
            <person name="Omar R.F."/>
            <person name="Bergeron M.G."/>
        </authorList>
    </citation>
    <scope>NUCLEOTIDE SEQUENCE [LARGE SCALE GENOMIC DNA]</scope>
    <source>
        <strain evidence="14 15">CCRI-19649</strain>
    </source>
</reference>
<protein>
    <recommendedName>
        <fullName evidence="7 12">Adenine phosphoribosyltransferase</fullName>
        <shortName evidence="12">APRT</shortName>
        <ecNumber evidence="7 12">2.4.2.7</ecNumber>
    </recommendedName>
</protein>
<dbReference type="Pfam" id="PF00156">
    <property type="entry name" value="Pribosyltran"/>
    <property type="match status" value="1"/>
</dbReference>
<dbReference type="InterPro" id="IPR050054">
    <property type="entry name" value="UPRTase/APRTase"/>
</dbReference>
<keyword evidence="11 12" id="KW-0660">Purine salvage</keyword>
<comment type="catalytic activity">
    <reaction evidence="1 12">
        <text>AMP + diphosphate = 5-phospho-alpha-D-ribose 1-diphosphate + adenine</text>
        <dbReference type="Rhea" id="RHEA:16609"/>
        <dbReference type="ChEBI" id="CHEBI:16708"/>
        <dbReference type="ChEBI" id="CHEBI:33019"/>
        <dbReference type="ChEBI" id="CHEBI:58017"/>
        <dbReference type="ChEBI" id="CHEBI:456215"/>
        <dbReference type="EC" id="2.4.2.7"/>
    </reaction>
</comment>
<comment type="caution">
    <text evidence="14">The sequence shown here is derived from an EMBL/GenBank/DDBJ whole genome shotgun (WGS) entry which is preliminary data.</text>
</comment>
<evidence type="ECO:0000256" key="8">
    <source>
        <dbReference type="ARBA" id="ARBA00022490"/>
    </source>
</evidence>
<dbReference type="InterPro" id="IPR029057">
    <property type="entry name" value="PRTase-like"/>
</dbReference>
<dbReference type="UniPathway" id="UPA00588">
    <property type="reaction ID" value="UER00646"/>
</dbReference>
<dbReference type="AlphaFoldDB" id="A0A371J8W4"/>
<evidence type="ECO:0000256" key="9">
    <source>
        <dbReference type="ARBA" id="ARBA00022676"/>
    </source>
</evidence>
<evidence type="ECO:0000313" key="14">
    <source>
        <dbReference type="EMBL" id="RDY29153.1"/>
    </source>
</evidence>
<dbReference type="NCBIfam" id="TIGR01090">
    <property type="entry name" value="apt"/>
    <property type="match status" value="1"/>
</dbReference>
<name>A0A371J8W4_9FIRM</name>
<keyword evidence="9 12" id="KW-0328">Glycosyltransferase</keyword>
<dbReference type="GO" id="GO:0044209">
    <property type="term" value="P:AMP salvage"/>
    <property type="evidence" value="ECO:0007669"/>
    <property type="project" value="UniProtKB-UniRule"/>
</dbReference>
<dbReference type="CDD" id="cd06223">
    <property type="entry name" value="PRTases_typeI"/>
    <property type="match status" value="1"/>
</dbReference>
<dbReference type="HAMAP" id="MF_00004">
    <property type="entry name" value="Aden_phosphoribosyltr"/>
    <property type="match status" value="1"/>
</dbReference>
<dbReference type="SUPFAM" id="SSF53271">
    <property type="entry name" value="PRTase-like"/>
    <property type="match status" value="1"/>
</dbReference>
<dbReference type="NCBIfam" id="NF002634">
    <property type="entry name" value="PRK02304.1-3"/>
    <property type="match status" value="1"/>
</dbReference>
<dbReference type="Proteomes" id="UP000215694">
    <property type="component" value="Unassembled WGS sequence"/>
</dbReference>
<comment type="subunit">
    <text evidence="6 12">Homodimer.</text>
</comment>
<dbReference type="GO" id="GO:0006168">
    <property type="term" value="P:adenine salvage"/>
    <property type="evidence" value="ECO:0007669"/>
    <property type="project" value="InterPro"/>
</dbReference>
<dbReference type="EMBL" id="NOJY02000003">
    <property type="protein sequence ID" value="RDY29153.1"/>
    <property type="molecule type" value="Genomic_DNA"/>
</dbReference>
<evidence type="ECO:0000313" key="15">
    <source>
        <dbReference type="Proteomes" id="UP000215694"/>
    </source>
</evidence>
<evidence type="ECO:0000256" key="6">
    <source>
        <dbReference type="ARBA" id="ARBA00011738"/>
    </source>
</evidence>
<dbReference type="NCBIfam" id="NF002633">
    <property type="entry name" value="PRK02304.1-2"/>
    <property type="match status" value="1"/>
</dbReference>
<evidence type="ECO:0000256" key="11">
    <source>
        <dbReference type="ARBA" id="ARBA00022726"/>
    </source>
</evidence>
<gene>
    <name evidence="12" type="primary">apt</name>
    <name evidence="14" type="ORF">CHL78_002270</name>
</gene>
<dbReference type="RefSeq" id="WP_094368629.1">
    <property type="nucleotide sequence ID" value="NZ_NOJY02000003.1"/>
</dbReference>
<dbReference type="GO" id="GO:0006166">
    <property type="term" value="P:purine ribonucleoside salvage"/>
    <property type="evidence" value="ECO:0007669"/>
    <property type="project" value="UniProtKB-UniRule"/>
</dbReference>
<keyword evidence="8 12" id="KW-0963">Cytoplasm</keyword>
<dbReference type="PANTHER" id="PTHR32315">
    <property type="entry name" value="ADENINE PHOSPHORIBOSYLTRANSFERASE"/>
    <property type="match status" value="1"/>
</dbReference>
<dbReference type="EC" id="2.4.2.7" evidence="7 12"/>
<dbReference type="GO" id="GO:0016208">
    <property type="term" value="F:AMP binding"/>
    <property type="evidence" value="ECO:0007669"/>
    <property type="project" value="TreeGrafter"/>
</dbReference>
<dbReference type="PANTHER" id="PTHR32315:SF3">
    <property type="entry name" value="ADENINE PHOSPHORIBOSYLTRANSFERASE"/>
    <property type="match status" value="1"/>
</dbReference>
<dbReference type="Gene3D" id="3.40.50.2020">
    <property type="match status" value="1"/>
</dbReference>
<dbReference type="InterPro" id="IPR000836">
    <property type="entry name" value="PRTase_dom"/>
</dbReference>
<dbReference type="InterPro" id="IPR005764">
    <property type="entry name" value="Ade_phspho_trans"/>
</dbReference>
<proteinExistence type="inferred from homology"/>
<comment type="function">
    <text evidence="2 12">Catalyzes a salvage reaction resulting in the formation of AMP, that is energically less costly than de novo synthesis.</text>
</comment>
<evidence type="ECO:0000256" key="1">
    <source>
        <dbReference type="ARBA" id="ARBA00000868"/>
    </source>
</evidence>
<dbReference type="OrthoDB" id="9803963at2"/>
<evidence type="ECO:0000256" key="7">
    <source>
        <dbReference type="ARBA" id="ARBA00011893"/>
    </source>
</evidence>
<dbReference type="FunFam" id="3.40.50.2020:FF:000004">
    <property type="entry name" value="Adenine phosphoribosyltransferase"/>
    <property type="match status" value="1"/>
</dbReference>
<dbReference type="NCBIfam" id="NF002636">
    <property type="entry name" value="PRK02304.1-5"/>
    <property type="match status" value="1"/>
</dbReference>
<evidence type="ECO:0000256" key="2">
    <source>
        <dbReference type="ARBA" id="ARBA00003968"/>
    </source>
</evidence>
<evidence type="ECO:0000256" key="12">
    <source>
        <dbReference type="HAMAP-Rule" id="MF_00004"/>
    </source>
</evidence>
<feature type="domain" description="Phosphoribosyltransferase" evidence="13">
    <location>
        <begin position="40"/>
        <end position="166"/>
    </location>
</feature>
<dbReference type="GO" id="GO:0005737">
    <property type="term" value="C:cytoplasm"/>
    <property type="evidence" value="ECO:0007669"/>
    <property type="project" value="UniProtKB-SubCell"/>
</dbReference>
<evidence type="ECO:0000256" key="3">
    <source>
        <dbReference type="ARBA" id="ARBA00004496"/>
    </source>
</evidence>
<dbReference type="GO" id="GO:0002055">
    <property type="term" value="F:adenine binding"/>
    <property type="evidence" value="ECO:0007669"/>
    <property type="project" value="TreeGrafter"/>
</dbReference>